<accession>A0AAV7E0H7</accession>
<evidence type="ECO:0000256" key="1">
    <source>
        <dbReference type="ARBA" id="ARBA00022729"/>
    </source>
</evidence>
<protein>
    <recommendedName>
        <fullName evidence="3">Prolamin-like domain-containing protein</fullName>
    </recommendedName>
</protein>
<feature type="domain" description="Prolamin-like" evidence="3">
    <location>
        <begin position="53"/>
        <end position="116"/>
    </location>
</feature>
<evidence type="ECO:0000256" key="2">
    <source>
        <dbReference type="SAM" id="SignalP"/>
    </source>
</evidence>
<gene>
    <name evidence="4" type="ORF">H6P81_017569</name>
</gene>
<dbReference type="Proteomes" id="UP000825729">
    <property type="component" value="Unassembled WGS sequence"/>
</dbReference>
<feature type="chain" id="PRO_5043619473" description="Prolamin-like domain-containing protein" evidence="2">
    <location>
        <begin position="29"/>
        <end position="117"/>
    </location>
</feature>
<keyword evidence="5" id="KW-1185">Reference proteome</keyword>
<dbReference type="GO" id="GO:0009567">
    <property type="term" value="P:double fertilization forming a zygote and endosperm"/>
    <property type="evidence" value="ECO:0007669"/>
    <property type="project" value="TreeGrafter"/>
</dbReference>
<sequence>MGRSAATVSMILVAILAFAEFSASSAAAEEITHLPPEGDKKLSFRIDPVVKRCWNAFSLVPGCVDEIFKSFATGSIRIGPACCKVINKFAYKCLPKLAGFFYPFNPFLAPTIKTLCG</sequence>
<dbReference type="GO" id="GO:0005576">
    <property type="term" value="C:extracellular region"/>
    <property type="evidence" value="ECO:0007669"/>
    <property type="project" value="TreeGrafter"/>
</dbReference>
<proteinExistence type="predicted"/>
<dbReference type="EMBL" id="JAINDJ010000007">
    <property type="protein sequence ID" value="KAG9441715.1"/>
    <property type="molecule type" value="Genomic_DNA"/>
</dbReference>
<feature type="signal peptide" evidence="2">
    <location>
        <begin position="1"/>
        <end position="28"/>
    </location>
</feature>
<evidence type="ECO:0000313" key="5">
    <source>
        <dbReference type="Proteomes" id="UP000825729"/>
    </source>
</evidence>
<dbReference type="InterPro" id="IPR008502">
    <property type="entry name" value="Prolamin-like"/>
</dbReference>
<evidence type="ECO:0000259" key="3">
    <source>
        <dbReference type="Pfam" id="PF05617"/>
    </source>
</evidence>
<organism evidence="4 5">
    <name type="scientific">Aristolochia fimbriata</name>
    <name type="common">White veined hardy Dutchman's pipe vine</name>
    <dbReference type="NCBI Taxonomy" id="158543"/>
    <lineage>
        <taxon>Eukaryota</taxon>
        <taxon>Viridiplantae</taxon>
        <taxon>Streptophyta</taxon>
        <taxon>Embryophyta</taxon>
        <taxon>Tracheophyta</taxon>
        <taxon>Spermatophyta</taxon>
        <taxon>Magnoliopsida</taxon>
        <taxon>Magnoliidae</taxon>
        <taxon>Piperales</taxon>
        <taxon>Aristolochiaceae</taxon>
        <taxon>Aristolochia</taxon>
    </lineage>
</organism>
<dbReference type="PANTHER" id="PTHR31181">
    <property type="entry name" value="EGG CELL-SECRETED PROTEIN 1.4"/>
    <property type="match status" value="1"/>
</dbReference>
<name>A0AAV7E0H7_ARIFI</name>
<dbReference type="GO" id="GO:0080155">
    <property type="term" value="P:regulation of double fertilization forming a zygote and endosperm"/>
    <property type="evidence" value="ECO:0007669"/>
    <property type="project" value="TreeGrafter"/>
</dbReference>
<reference evidence="4 5" key="1">
    <citation type="submission" date="2021-07" db="EMBL/GenBank/DDBJ databases">
        <title>The Aristolochia fimbriata genome: insights into angiosperm evolution, floral development and chemical biosynthesis.</title>
        <authorList>
            <person name="Jiao Y."/>
        </authorList>
    </citation>
    <scope>NUCLEOTIDE SEQUENCE [LARGE SCALE GENOMIC DNA]</scope>
    <source>
        <strain evidence="4">IBCAS-2021</strain>
        <tissue evidence="4">Leaf</tissue>
    </source>
</reference>
<dbReference type="PANTHER" id="PTHR31181:SF67">
    <property type="entry name" value="PROLAMIN-LIKE PROTEIN (DUF1278)"/>
    <property type="match status" value="1"/>
</dbReference>
<keyword evidence="1 2" id="KW-0732">Signal</keyword>
<dbReference type="AlphaFoldDB" id="A0AAV7E0H7"/>
<comment type="caution">
    <text evidence="4">The sequence shown here is derived from an EMBL/GenBank/DDBJ whole genome shotgun (WGS) entry which is preliminary data.</text>
</comment>
<evidence type="ECO:0000313" key="4">
    <source>
        <dbReference type="EMBL" id="KAG9441715.1"/>
    </source>
</evidence>
<dbReference type="GO" id="GO:0031982">
    <property type="term" value="C:vesicle"/>
    <property type="evidence" value="ECO:0007669"/>
    <property type="project" value="TreeGrafter"/>
</dbReference>
<dbReference type="Pfam" id="PF05617">
    <property type="entry name" value="Prolamin_like"/>
    <property type="match status" value="1"/>
</dbReference>
<dbReference type="GO" id="GO:2000008">
    <property type="term" value="P:regulation of protein localization to cell surface"/>
    <property type="evidence" value="ECO:0007669"/>
    <property type="project" value="TreeGrafter"/>
</dbReference>